<comment type="subcellular location">
    <subcellularLocation>
        <location evidence="1 6">Nucleus</location>
    </subcellularLocation>
</comment>
<feature type="domain" description="DNA-directed RNA polymerase III subunit RPC3 winged-helix" evidence="9">
    <location>
        <begin position="317"/>
        <end position="392"/>
    </location>
</feature>
<dbReference type="GO" id="GO:0006351">
    <property type="term" value="P:DNA-templated transcription"/>
    <property type="evidence" value="ECO:0007669"/>
    <property type="project" value="InterPro"/>
</dbReference>
<keyword evidence="5 6" id="KW-0539">Nucleus</keyword>
<reference evidence="10" key="1">
    <citation type="submission" date="2021-09" db="EMBL/GenBank/DDBJ databases">
        <authorList>
            <person name="Martin H S."/>
        </authorList>
    </citation>
    <scope>NUCLEOTIDE SEQUENCE</scope>
</reference>
<dbReference type="GO" id="GO:0003697">
    <property type="term" value="F:single-stranded DNA binding"/>
    <property type="evidence" value="ECO:0007669"/>
    <property type="project" value="UniProtKB-UniRule"/>
</dbReference>
<dbReference type="GO" id="GO:0005666">
    <property type="term" value="C:RNA polymerase III complex"/>
    <property type="evidence" value="ECO:0007669"/>
    <property type="project" value="UniProtKB-UniRule"/>
</dbReference>
<dbReference type="InterPro" id="IPR055207">
    <property type="entry name" value="POLR3C_WHD"/>
</dbReference>
<evidence type="ECO:0000259" key="9">
    <source>
        <dbReference type="Pfam" id="PF22536"/>
    </source>
</evidence>
<dbReference type="Proteomes" id="UP000789524">
    <property type="component" value="Unassembled WGS sequence"/>
</dbReference>
<evidence type="ECO:0000259" key="7">
    <source>
        <dbReference type="Pfam" id="PF05645"/>
    </source>
</evidence>
<dbReference type="InterPro" id="IPR013197">
    <property type="entry name" value="RNA_pol_III_RPC82-rel_HTH"/>
</dbReference>
<dbReference type="OrthoDB" id="272392at2759"/>
<evidence type="ECO:0000256" key="1">
    <source>
        <dbReference type="ARBA" id="ARBA00004123"/>
    </source>
</evidence>
<dbReference type="PANTHER" id="PTHR12949">
    <property type="entry name" value="RNA POLYMERASE III DNA DIRECTED -RELATED"/>
    <property type="match status" value="1"/>
</dbReference>
<feature type="domain" description="RNA polymerase III subunit RPC82-related helix-turn-helix" evidence="8">
    <location>
        <begin position="8"/>
        <end position="65"/>
    </location>
</feature>
<dbReference type="EMBL" id="CAKASE010000067">
    <property type="protein sequence ID" value="CAG9571688.1"/>
    <property type="molecule type" value="Genomic_DNA"/>
</dbReference>
<dbReference type="Gene3D" id="6.10.140.1450">
    <property type="match status" value="1"/>
</dbReference>
<comment type="similarity">
    <text evidence="2 6">Belongs to the eukaryotic RPC3/POLR3C RNA polymerase subunit family.</text>
</comment>
<evidence type="ECO:0000256" key="2">
    <source>
        <dbReference type="ARBA" id="ARBA00007206"/>
    </source>
</evidence>
<dbReference type="InterPro" id="IPR036388">
    <property type="entry name" value="WH-like_DNA-bd_sf"/>
</dbReference>
<dbReference type="Pfam" id="PF22536">
    <property type="entry name" value="WHD_POLR3C"/>
    <property type="match status" value="1"/>
</dbReference>
<dbReference type="Gene3D" id="1.10.10.10">
    <property type="entry name" value="Winged helix-like DNA-binding domain superfamily/Winged helix DNA-binding domain"/>
    <property type="match status" value="4"/>
</dbReference>
<dbReference type="Pfam" id="PF08221">
    <property type="entry name" value="HTH_9"/>
    <property type="match status" value="1"/>
</dbReference>
<evidence type="ECO:0000313" key="11">
    <source>
        <dbReference type="Proteomes" id="UP000789524"/>
    </source>
</evidence>
<dbReference type="InterPro" id="IPR008806">
    <property type="entry name" value="RNA_pol_III_Rpc82_C"/>
</dbReference>
<dbReference type="PANTHER" id="PTHR12949:SF0">
    <property type="entry name" value="DNA-DIRECTED RNA POLYMERASE III SUBUNIT RPC3"/>
    <property type="match status" value="1"/>
</dbReference>
<comment type="subunit">
    <text evidence="6">Component of the RNA polymerase III (Pol III) complex consisting of 17 subunits.</text>
</comment>
<evidence type="ECO:0000256" key="6">
    <source>
        <dbReference type="RuleBase" id="RU367076"/>
    </source>
</evidence>
<accession>A0A8J2W599</accession>
<dbReference type="AlphaFoldDB" id="A0A8J2W599"/>
<name>A0A8J2W599_9NEOP</name>
<keyword evidence="3 6" id="KW-0240">DNA-directed RNA polymerase</keyword>
<evidence type="ECO:0000256" key="3">
    <source>
        <dbReference type="ARBA" id="ARBA00022478"/>
    </source>
</evidence>
<dbReference type="InterPro" id="IPR039748">
    <property type="entry name" value="RPC3"/>
</dbReference>
<protein>
    <recommendedName>
        <fullName evidence="6">DNA-directed RNA polymerase III subunit RPC3</fullName>
        <shortName evidence="6">RNA polymerase III subunit C3</shortName>
    </recommendedName>
</protein>
<sequence>MSRQLGRVVSQILNRYFGEIVEKVGNDLFMYGSKPMGMIIKSTGLPRTQVIESLRTLLKFDLATFEAKDVIVDYKLLPDNILLLIRYPRYLLQMKTKYGSEAEMLVEELLQQASCTATVLIVSVMNKYKDDKEKNLNIVKLKDTFISLATAGYIQQAPVAESNSEIPILVPVATIVPDLDVRELINAMNTNLNNVSDNIYWKVNYDRFHLDFRDEVMIKAVTRRIDDNAGELLKLMLEQMYLSSSSWASDSSPVPLTDLKDGCQRISDNMKNHVEQYLRVIEESTAFIRRTGDAGGGQYSVRIQHALIQLVEALCDHTVTERLGGKAARIFRLIRSKKYIEEDDIQKNAMLPNKECKELTYKLLEEHFISVQPMRKAASAGGMAKAIYLYHVKLHDVAHVIRDMCYRSLHNVMSVSRHTRVLNARLLDKKRRVRTIVHGMRLRGEPQQNIDDVRYIFCIYILRGAWTVEVLDTLTPPEVTSSAEAERRLNTLAASELHLDRELFILTSYFTYQR</sequence>
<organism evidence="10 11">
    <name type="scientific">Danaus chrysippus</name>
    <name type="common">African queen</name>
    <dbReference type="NCBI Taxonomy" id="151541"/>
    <lineage>
        <taxon>Eukaryota</taxon>
        <taxon>Metazoa</taxon>
        <taxon>Ecdysozoa</taxon>
        <taxon>Arthropoda</taxon>
        <taxon>Hexapoda</taxon>
        <taxon>Insecta</taxon>
        <taxon>Pterygota</taxon>
        <taxon>Neoptera</taxon>
        <taxon>Endopterygota</taxon>
        <taxon>Lepidoptera</taxon>
        <taxon>Glossata</taxon>
        <taxon>Ditrysia</taxon>
        <taxon>Papilionoidea</taxon>
        <taxon>Nymphalidae</taxon>
        <taxon>Danainae</taxon>
        <taxon>Danaini</taxon>
        <taxon>Danaina</taxon>
        <taxon>Danaus</taxon>
        <taxon>Anosia</taxon>
    </lineage>
</organism>
<evidence type="ECO:0000256" key="4">
    <source>
        <dbReference type="ARBA" id="ARBA00023163"/>
    </source>
</evidence>
<gene>
    <name evidence="10" type="ORF">DCHRY22_LOCUS9792</name>
</gene>
<evidence type="ECO:0000259" key="8">
    <source>
        <dbReference type="Pfam" id="PF08221"/>
    </source>
</evidence>
<proteinExistence type="inferred from homology"/>
<keyword evidence="11" id="KW-1185">Reference proteome</keyword>
<keyword evidence="4 6" id="KW-0804">Transcription</keyword>
<dbReference type="Pfam" id="PF05645">
    <property type="entry name" value="RNA_pol_Rpc82"/>
    <property type="match status" value="1"/>
</dbReference>
<evidence type="ECO:0000313" key="10">
    <source>
        <dbReference type="EMBL" id="CAG9571688.1"/>
    </source>
</evidence>
<evidence type="ECO:0000256" key="5">
    <source>
        <dbReference type="ARBA" id="ARBA00023242"/>
    </source>
</evidence>
<feature type="domain" description="RNA polymerase III Rpc82 C -terminal" evidence="7">
    <location>
        <begin position="194"/>
        <end position="309"/>
    </location>
</feature>
<comment type="caution">
    <text evidence="10">The sequence shown here is derived from an EMBL/GenBank/DDBJ whole genome shotgun (WGS) entry which is preliminary data.</text>
</comment>
<comment type="function">
    <text evidence="6">DNA-dependent RNA polymerase catalyzes the transcription of DNA into RNA using the four ribonucleoside triphosphates as substrates. Specific core component of RNA polymerase III which synthesizes small RNAs, such as 5S rRNA and tRNAs.</text>
</comment>